<keyword evidence="1" id="KW-0805">Transcription regulation</keyword>
<dbReference type="InterPro" id="IPR018060">
    <property type="entry name" value="HTH_AraC"/>
</dbReference>
<evidence type="ECO:0000256" key="2">
    <source>
        <dbReference type="ARBA" id="ARBA00023163"/>
    </source>
</evidence>
<reference evidence="4" key="1">
    <citation type="submission" date="2023-05" db="EMBL/GenBank/DDBJ databases">
        <title>Streptantibioticus silvisoli sp. nov., acidotolerant actinomycetes 1 from pine litter.</title>
        <authorList>
            <person name="Swiecimska M."/>
            <person name="Golinska P."/>
            <person name="Sangal V."/>
            <person name="Wachnowicz B."/>
            <person name="Goodfellow M."/>
        </authorList>
    </citation>
    <scope>NUCLEOTIDE SEQUENCE</scope>
    <source>
        <strain evidence="4">SL13</strain>
    </source>
</reference>
<dbReference type="GO" id="GO:0043565">
    <property type="term" value="F:sequence-specific DNA binding"/>
    <property type="evidence" value="ECO:0007669"/>
    <property type="project" value="InterPro"/>
</dbReference>
<evidence type="ECO:0000259" key="3">
    <source>
        <dbReference type="PROSITE" id="PS01124"/>
    </source>
</evidence>
<dbReference type="SUPFAM" id="SSF46689">
    <property type="entry name" value="Homeodomain-like"/>
    <property type="match status" value="2"/>
</dbReference>
<dbReference type="RefSeq" id="WP_271312152.1">
    <property type="nucleotide sequence ID" value="NZ_JABXJJ020000046.1"/>
</dbReference>
<dbReference type="InterPro" id="IPR009057">
    <property type="entry name" value="Homeodomain-like_sf"/>
</dbReference>
<dbReference type="Pfam" id="PF06719">
    <property type="entry name" value="AraC_N"/>
    <property type="match status" value="1"/>
</dbReference>
<evidence type="ECO:0000313" key="4">
    <source>
        <dbReference type="EMBL" id="MDI5973478.1"/>
    </source>
</evidence>
<dbReference type="InterPro" id="IPR009594">
    <property type="entry name" value="Tscrpt_reg_HTH_AraC_N"/>
</dbReference>
<dbReference type="PROSITE" id="PS01124">
    <property type="entry name" value="HTH_ARAC_FAMILY_2"/>
    <property type="match status" value="1"/>
</dbReference>
<dbReference type="SMART" id="SM00342">
    <property type="entry name" value="HTH_ARAC"/>
    <property type="match status" value="1"/>
</dbReference>
<proteinExistence type="predicted"/>
<dbReference type="Pfam" id="PF12833">
    <property type="entry name" value="HTH_18"/>
    <property type="match status" value="1"/>
</dbReference>
<organism evidence="4">
    <name type="scientific">Streptantibioticus silvisoli</name>
    <dbReference type="NCBI Taxonomy" id="2705255"/>
    <lineage>
        <taxon>Bacteria</taxon>
        <taxon>Bacillati</taxon>
        <taxon>Actinomycetota</taxon>
        <taxon>Actinomycetes</taxon>
        <taxon>Kitasatosporales</taxon>
        <taxon>Streptomycetaceae</taxon>
        <taxon>Streptantibioticus</taxon>
    </lineage>
</organism>
<dbReference type="EMBL" id="JABXJJ020000046">
    <property type="protein sequence ID" value="MDI5973478.1"/>
    <property type="molecule type" value="Genomic_DNA"/>
</dbReference>
<dbReference type="Gene3D" id="1.10.10.60">
    <property type="entry name" value="Homeodomain-like"/>
    <property type="match status" value="1"/>
</dbReference>
<protein>
    <submittedName>
        <fullName evidence="4">AraC family transcriptional regulator</fullName>
    </submittedName>
</protein>
<dbReference type="PANTHER" id="PTHR43436">
    <property type="entry name" value="ARAC-FAMILY TRANSCRIPTIONAL REGULATOR"/>
    <property type="match status" value="1"/>
</dbReference>
<keyword evidence="2" id="KW-0804">Transcription</keyword>
<gene>
    <name evidence="4" type="ORF">POF50_029745</name>
</gene>
<name>A0AA90H9R4_9ACTN</name>
<sequence length="293" mass="31852">MLDELAAAIARHRDGLWSDSAVPRLTVVAFDEFLGPVDLLYEPMICFIADGAKRSIAGDRSWVTGRGEMLLNSLVLPVTATFERVPYRSAVLRLDGRALADLLLELDDADPRTLPGPGGPLTAPMTAEITDAVTRWVRLLDTPDDIRPLAARVESEILYRLLGSPLGPALRQFTLADSGSARVRSAAAWISARYTEPLSVDAIAAAAHMSTATLHRRFKAATGMSPLRFQKQLRLQEARRRLLAGDTTAALVAEAVGYTSATQFNREYRRAYGLPPGQDAARLRDRMATVAGA</sequence>
<feature type="domain" description="HTH araC/xylS-type" evidence="3">
    <location>
        <begin position="184"/>
        <end position="282"/>
    </location>
</feature>
<evidence type="ECO:0000256" key="1">
    <source>
        <dbReference type="ARBA" id="ARBA00023015"/>
    </source>
</evidence>
<dbReference type="PANTHER" id="PTHR43436:SF1">
    <property type="entry name" value="TRANSCRIPTIONAL REGULATORY PROTEIN"/>
    <property type="match status" value="1"/>
</dbReference>
<accession>A0AA90H9R4</accession>
<dbReference type="GO" id="GO:0003700">
    <property type="term" value="F:DNA-binding transcription factor activity"/>
    <property type="evidence" value="ECO:0007669"/>
    <property type="project" value="InterPro"/>
</dbReference>
<dbReference type="AlphaFoldDB" id="A0AA90H9R4"/>
<comment type="caution">
    <text evidence="4">The sequence shown here is derived from an EMBL/GenBank/DDBJ whole genome shotgun (WGS) entry which is preliminary data.</text>
</comment>